<protein>
    <submittedName>
        <fullName evidence="2">Uncharacterized protein</fullName>
    </submittedName>
</protein>
<evidence type="ECO:0000256" key="1">
    <source>
        <dbReference type="SAM" id="MobiDB-lite"/>
    </source>
</evidence>
<proteinExistence type="predicted"/>
<dbReference type="PATRIC" id="fig|40324.63.peg.6948"/>
<accession>A0A0F5ZPC5</accession>
<feature type="compositionally biased region" description="Low complexity" evidence="1">
    <location>
        <begin position="244"/>
        <end position="293"/>
    </location>
</feature>
<organism evidence="2 3">
    <name type="scientific">Stenotrophomonas maltophilia</name>
    <name type="common">Pseudomonas maltophilia</name>
    <name type="synonym">Xanthomonas maltophilia</name>
    <dbReference type="NCBI Taxonomy" id="40324"/>
    <lineage>
        <taxon>Bacteria</taxon>
        <taxon>Pseudomonadati</taxon>
        <taxon>Pseudomonadota</taxon>
        <taxon>Gammaproteobacteria</taxon>
        <taxon>Lysobacterales</taxon>
        <taxon>Lysobacteraceae</taxon>
        <taxon>Stenotrophomonas</taxon>
        <taxon>Stenotrophomonas maltophilia group</taxon>
    </lineage>
</organism>
<dbReference type="AlphaFoldDB" id="A0A0F5ZPC5"/>
<reference evidence="2 3" key="1">
    <citation type="submission" date="2015-03" db="EMBL/GenBank/DDBJ databases">
        <title>Draft genome of Stenotrophomonas maltophila isolated from urine specimen.</title>
        <authorList>
            <person name="Murugan N."/>
            <person name="Malathi J."/>
            <person name="Umashankar V."/>
            <person name="Madhavan H."/>
        </authorList>
    </citation>
    <scope>NUCLEOTIDE SEQUENCE [LARGE SCALE GENOMIC DNA]</scope>
    <source>
        <strain evidence="2 3">JMNMN1</strain>
    </source>
</reference>
<evidence type="ECO:0000313" key="2">
    <source>
        <dbReference type="EMBL" id="KKD56830.1"/>
    </source>
</evidence>
<comment type="caution">
    <text evidence="2">The sequence shown here is derived from an EMBL/GenBank/DDBJ whole genome shotgun (WGS) entry which is preliminary data.</text>
</comment>
<feature type="region of interest" description="Disordered" evidence="1">
    <location>
        <begin position="195"/>
        <end position="308"/>
    </location>
</feature>
<feature type="compositionally biased region" description="Low complexity" evidence="1">
    <location>
        <begin position="214"/>
        <end position="229"/>
    </location>
</feature>
<dbReference type="Proteomes" id="UP000243478">
    <property type="component" value="Unassembled WGS sequence"/>
</dbReference>
<feature type="compositionally biased region" description="Polar residues" evidence="1">
    <location>
        <begin position="197"/>
        <end position="213"/>
    </location>
</feature>
<gene>
    <name evidence="2" type="ORF">VM57_18720</name>
</gene>
<sequence>MDGDTVEVSAANITNTGTVMGNALELRASRITNGRDLGNTLVARDYNEGLMAATGRINLYANYIDNLDGELFSLGDIRLQGWNGGNAQQIRNRSGRIQAENDLILAALGVANERRVLVTQHKVYSGNEGAADPDSGTFRVDGIDGPAPPGKLCPGDCAVLEVWTEHKDLVLEGTTVIAASAASQLIPVATCRCPAARSTTGTRPSPPVATSRSTAAAHPTAKTPTTGPAWSTTRRWPATRWSSARRPSTTPTALAPAAATSRSMAAAARWAPARSPSRSRWPAAMPASPPAARCRSRRARSTTPWSPRTAVAHRWTLPVGRATTPTHPNWASSRAPAWSAAMLAHRVHSRAWHRACQRAGAGCGHGR</sequence>
<evidence type="ECO:0000313" key="3">
    <source>
        <dbReference type="Proteomes" id="UP000243478"/>
    </source>
</evidence>
<name>A0A0F5ZPC5_STEMA</name>
<dbReference type="EMBL" id="JZRZ01000029">
    <property type="protein sequence ID" value="KKD56830.1"/>
    <property type="molecule type" value="Genomic_DNA"/>
</dbReference>